<accession>A0A1Q2YFJ8</accession>
<dbReference type="PROSITE" id="PS50961">
    <property type="entry name" value="HTH_LA"/>
    <property type="match status" value="1"/>
</dbReference>
<dbReference type="Gene3D" id="1.10.10.10">
    <property type="entry name" value="Winged helix-like DNA-binding domain superfamily/Winged helix DNA-binding domain"/>
    <property type="match status" value="1"/>
</dbReference>
<evidence type="ECO:0000256" key="4">
    <source>
        <dbReference type="SAM" id="MobiDB-lite"/>
    </source>
</evidence>
<dbReference type="Pfam" id="PF05383">
    <property type="entry name" value="La"/>
    <property type="match status" value="1"/>
</dbReference>
<keyword evidence="1 2" id="KW-0694">RNA-binding</keyword>
<evidence type="ECO:0000313" key="7">
    <source>
        <dbReference type="Proteomes" id="UP000186136"/>
    </source>
</evidence>
<dbReference type="OrthoDB" id="340227at2759"/>
<dbReference type="SMART" id="SM00715">
    <property type="entry name" value="LA"/>
    <property type="match status" value="1"/>
</dbReference>
<feature type="region of interest" description="Disordered" evidence="4">
    <location>
        <begin position="180"/>
        <end position="200"/>
    </location>
</feature>
<feature type="coiled-coil region" evidence="3">
    <location>
        <begin position="141"/>
        <end position="168"/>
    </location>
</feature>
<evidence type="ECO:0000256" key="3">
    <source>
        <dbReference type="SAM" id="Coils"/>
    </source>
</evidence>
<organism evidence="6 7">
    <name type="scientific">Pichia membranifaciens</name>
    <dbReference type="NCBI Taxonomy" id="4926"/>
    <lineage>
        <taxon>Eukaryota</taxon>
        <taxon>Fungi</taxon>
        <taxon>Dikarya</taxon>
        <taxon>Ascomycota</taxon>
        <taxon>Saccharomycotina</taxon>
        <taxon>Pichiomycetes</taxon>
        <taxon>Pichiales</taxon>
        <taxon>Pichiaceae</taxon>
        <taxon>Pichia</taxon>
    </lineage>
</organism>
<evidence type="ECO:0000256" key="1">
    <source>
        <dbReference type="ARBA" id="ARBA00022884"/>
    </source>
</evidence>
<keyword evidence="3" id="KW-0175">Coiled coil</keyword>
<dbReference type="AlphaFoldDB" id="A0A1Q2YFJ8"/>
<feature type="compositionally biased region" description="Low complexity" evidence="4">
    <location>
        <begin position="180"/>
        <end position="194"/>
    </location>
</feature>
<protein>
    <recommendedName>
        <fullName evidence="5">HTH La-type RNA-binding domain-containing protein</fullName>
    </recommendedName>
</protein>
<keyword evidence="7" id="KW-1185">Reference proteome</keyword>
<comment type="caution">
    <text evidence="6">The sequence shown here is derived from an EMBL/GenBank/DDBJ whole genome shotgun (WGS) entry which is preliminary data.</text>
</comment>
<feature type="region of interest" description="Disordered" evidence="4">
    <location>
        <begin position="237"/>
        <end position="263"/>
    </location>
</feature>
<dbReference type="GO" id="GO:0005737">
    <property type="term" value="C:cytoplasm"/>
    <property type="evidence" value="ECO:0007669"/>
    <property type="project" value="UniProtKB-ARBA"/>
</dbReference>
<reference evidence="6 7" key="1">
    <citation type="submission" date="2016-08" db="EMBL/GenBank/DDBJ databases">
        <title>Whole genome shotgun sequence of Pichia membranifaciens KS47-1.</title>
        <authorList>
            <person name="Konishi M."/>
            <person name="Ishida M."/>
            <person name="Arakawa T."/>
            <person name="Kato Y."/>
            <person name="Horiuchi J."/>
        </authorList>
    </citation>
    <scope>NUCLEOTIDE SEQUENCE [LARGE SCALE GENOMIC DNA]</scope>
    <source>
        <strain evidence="6 7">KS47-1</strain>
    </source>
</reference>
<dbReference type="InterPro" id="IPR036390">
    <property type="entry name" value="WH_DNA-bd_sf"/>
</dbReference>
<dbReference type="EMBL" id="BDGI01000065">
    <property type="protein sequence ID" value="GAV28309.1"/>
    <property type="molecule type" value="Genomic_DNA"/>
</dbReference>
<dbReference type="GO" id="GO:0003723">
    <property type="term" value="F:RNA binding"/>
    <property type="evidence" value="ECO:0007669"/>
    <property type="project" value="UniProtKB-UniRule"/>
</dbReference>
<proteinExistence type="predicted"/>
<feature type="compositionally biased region" description="Polar residues" evidence="4">
    <location>
        <begin position="239"/>
        <end position="254"/>
    </location>
</feature>
<dbReference type="InterPro" id="IPR045180">
    <property type="entry name" value="La_dom_prot"/>
</dbReference>
<feature type="domain" description="HTH La-type RNA-binding" evidence="5">
    <location>
        <begin position="374"/>
        <end position="470"/>
    </location>
</feature>
<name>A0A1Q2YFJ8_9ASCO</name>
<dbReference type="CDD" id="cd07323">
    <property type="entry name" value="LAM"/>
    <property type="match status" value="1"/>
</dbReference>
<dbReference type="PANTHER" id="PTHR22792">
    <property type="entry name" value="LUPUS LA PROTEIN-RELATED"/>
    <property type="match status" value="1"/>
</dbReference>
<evidence type="ECO:0000259" key="5">
    <source>
        <dbReference type="PROSITE" id="PS50961"/>
    </source>
</evidence>
<gene>
    <name evidence="6" type="ORF">PMKS-001780</name>
</gene>
<dbReference type="Proteomes" id="UP000186136">
    <property type="component" value="Unassembled WGS sequence"/>
</dbReference>
<dbReference type="PANTHER" id="PTHR22792:SF132">
    <property type="entry name" value="LA-RELATED PROTEIN 1"/>
    <property type="match status" value="1"/>
</dbReference>
<evidence type="ECO:0000313" key="6">
    <source>
        <dbReference type="EMBL" id="GAV28309.1"/>
    </source>
</evidence>
<evidence type="ECO:0000256" key="2">
    <source>
        <dbReference type="PROSITE-ProRule" id="PRU00332"/>
    </source>
</evidence>
<dbReference type="InterPro" id="IPR006630">
    <property type="entry name" value="La_HTH"/>
</dbReference>
<dbReference type="InterPro" id="IPR036388">
    <property type="entry name" value="WH-like_DNA-bd_sf"/>
</dbReference>
<dbReference type="SUPFAM" id="SSF46785">
    <property type="entry name" value="Winged helix' DNA-binding domain"/>
    <property type="match status" value="1"/>
</dbReference>
<sequence>MLPGQMRRKKEELMSLHDVTKNLQPAPVPVANPWCDASKKLSSTKKLNSSRVVSSSGKDELRIAIVENPKPRQEKPLFDFGKQKGKESVKAAVGDNIEIKIEAIDTTVDSNDKTTTYLNENGILNQGHHHANYNKSKKNTQKYVENELENAEGKLKETTNSFQLLQLNSKQIGGVSVNNADNHNINSNNNYNENRNNHYPTYQKKTRHSFSNNNRNYSPGVPPIPLPMGFGQPFYPGMYQNNNGSNTSKPVSPDNNSNSSNAFLSNRRMSMPQYDRAMLPNRHYYPYMCNGFYPPMPDHLGMQQMPLPSRVYYGQQFNETNIHDMRVPVPMVLPNGVTNGVPIPISPQLPVYNQQYGSIRGNVPFPNMNSPVSHVVEDERLNQLIYQIRYYFSVENLCKDMYLRRQMDEKGFIPISLIKGFSRVRTLSQGVPSVVDYVIDHIDIIEKREFDDSDDYKIRLREGWEKWLLTRS</sequence>